<accession>X6MCF1</accession>
<sequence>MQIKNCKYANVCRCAIDTFRKDGYLSFYRSYPATVLLNVPVFVTNFVTYEGMKQFLGNGKDEQKSLWYIHLLSGAIAGGLAGIVSNPLDVIKTTIQTDPTHGYLSIPLTLRRLLHHDQRLGYRVLMAGVSARAFYMIPSAAITWTTYEAVKVMLGFPVHDLDVGFSTNSSFFVLFSCLVLFLISAFYLCFGGCFANGYELNCMFASVLLYNPNGDRERDRE</sequence>
<keyword evidence="12" id="KW-1185">Reference proteome</keyword>
<dbReference type="Pfam" id="PF00153">
    <property type="entry name" value="Mito_carr"/>
    <property type="match status" value="2"/>
</dbReference>
<evidence type="ECO:0000256" key="7">
    <source>
        <dbReference type="ARBA" id="ARBA00023136"/>
    </source>
</evidence>
<evidence type="ECO:0000256" key="10">
    <source>
        <dbReference type="SAM" id="Phobius"/>
    </source>
</evidence>
<comment type="subcellular location">
    <subcellularLocation>
        <location evidence="1">Mitochondrion membrane</location>
        <topology evidence="1">Multi-pass membrane protein</topology>
    </subcellularLocation>
</comment>
<keyword evidence="4 8" id="KW-0812">Transmembrane</keyword>
<feature type="repeat" description="Solcar" evidence="8">
    <location>
        <begin position="1"/>
        <end position="55"/>
    </location>
</feature>
<proteinExistence type="inferred from homology"/>
<evidence type="ECO:0000256" key="2">
    <source>
        <dbReference type="ARBA" id="ARBA00006375"/>
    </source>
</evidence>
<feature type="transmembrane region" description="Helical" evidence="10">
    <location>
        <begin position="67"/>
        <end position="84"/>
    </location>
</feature>
<feature type="transmembrane region" description="Helical" evidence="10">
    <location>
        <begin position="120"/>
        <end position="144"/>
    </location>
</feature>
<dbReference type="PANTHER" id="PTHR45758">
    <property type="entry name" value="MITOFERRIN-1-RELATED"/>
    <property type="match status" value="1"/>
</dbReference>
<comment type="similarity">
    <text evidence="2 9">Belongs to the mitochondrial carrier (TC 2.A.29) family.</text>
</comment>
<evidence type="ECO:0000313" key="11">
    <source>
        <dbReference type="EMBL" id="ETO10715.1"/>
    </source>
</evidence>
<feature type="repeat" description="Solcar" evidence="8">
    <location>
        <begin position="65"/>
        <end position="153"/>
    </location>
</feature>
<dbReference type="GO" id="GO:0048250">
    <property type="term" value="P:iron import into the mitochondrion"/>
    <property type="evidence" value="ECO:0007669"/>
    <property type="project" value="TreeGrafter"/>
</dbReference>
<evidence type="ECO:0000256" key="6">
    <source>
        <dbReference type="ARBA" id="ARBA00023128"/>
    </source>
</evidence>
<evidence type="ECO:0000256" key="5">
    <source>
        <dbReference type="ARBA" id="ARBA00022989"/>
    </source>
</evidence>
<feature type="transmembrane region" description="Helical" evidence="10">
    <location>
        <begin position="171"/>
        <end position="195"/>
    </location>
</feature>
<feature type="transmembrane region" description="Helical" evidence="10">
    <location>
        <begin position="30"/>
        <end position="47"/>
    </location>
</feature>
<evidence type="ECO:0000256" key="9">
    <source>
        <dbReference type="RuleBase" id="RU000488"/>
    </source>
</evidence>
<dbReference type="Proteomes" id="UP000023152">
    <property type="component" value="Unassembled WGS sequence"/>
</dbReference>
<dbReference type="GO" id="GO:0015093">
    <property type="term" value="F:ferrous iron transmembrane transporter activity"/>
    <property type="evidence" value="ECO:0007669"/>
    <property type="project" value="TreeGrafter"/>
</dbReference>
<dbReference type="AlphaFoldDB" id="X6MCF1"/>
<organism evidence="11 12">
    <name type="scientific">Reticulomyxa filosa</name>
    <dbReference type="NCBI Taxonomy" id="46433"/>
    <lineage>
        <taxon>Eukaryota</taxon>
        <taxon>Sar</taxon>
        <taxon>Rhizaria</taxon>
        <taxon>Retaria</taxon>
        <taxon>Foraminifera</taxon>
        <taxon>Monothalamids</taxon>
        <taxon>Reticulomyxidae</taxon>
        <taxon>Reticulomyxa</taxon>
    </lineage>
</organism>
<keyword evidence="7 8" id="KW-0472">Membrane</keyword>
<dbReference type="PROSITE" id="PS50920">
    <property type="entry name" value="SOLCAR"/>
    <property type="match status" value="2"/>
</dbReference>
<name>X6MCF1_RETFI</name>
<evidence type="ECO:0000256" key="3">
    <source>
        <dbReference type="ARBA" id="ARBA00022448"/>
    </source>
</evidence>
<dbReference type="EMBL" id="ASPP01023213">
    <property type="protein sequence ID" value="ETO10715.1"/>
    <property type="molecule type" value="Genomic_DNA"/>
</dbReference>
<comment type="caution">
    <text evidence="11">The sequence shown here is derived from an EMBL/GenBank/DDBJ whole genome shotgun (WGS) entry which is preliminary data.</text>
</comment>
<dbReference type="InterPro" id="IPR018108">
    <property type="entry name" value="MCP_transmembrane"/>
</dbReference>
<evidence type="ECO:0000256" key="8">
    <source>
        <dbReference type="PROSITE-ProRule" id="PRU00282"/>
    </source>
</evidence>
<keyword evidence="5 10" id="KW-1133">Transmembrane helix</keyword>
<dbReference type="OrthoDB" id="43906at2759"/>
<keyword evidence="3 9" id="KW-0813">Transport</keyword>
<evidence type="ECO:0000313" key="12">
    <source>
        <dbReference type="Proteomes" id="UP000023152"/>
    </source>
</evidence>
<evidence type="ECO:0000256" key="4">
    <source>
        <dbReference type="ARBA" id="ARBA00022692"/>
    </source>
</evidence>
<evidence type="ECO:0000256" key="1">
    <source>
        <dbReference type="ARBA" id="ARBA00004225"/>
    </source>
</evidence>
<dbReference type="InterPro" id="IPR023395">
    <property type="entry name" value="MCP_dom_sf"/>
</dbReference>
<dbReference type="PANTHER" id="PTHR45758:SF4">
    <property type="entry name" value="MITOFERRIN-1"/>
    <property type="match status" value="1"/>
</dbReference>
<dbReference type="SUPFAM" id="SSF103506">
    <property type="entry name" value="Mitochondrial carrier"/>
    <property type="match status" value="1"/>
</dbReference>
<protein>
    <submittedName>
        <fullName evidence="11">MC family transporter</fullName>
    </submittedName>
</protein>
<dbReference type="GO" id="GO:0031966">
    <property type="term" value="C:mitochondrial membrane"/>
    <property type="evidence" value="ECO:0007669"/>
    <property type="project" value="UniProtKB-SubCell"/>
</dbReference>
<gene>
    <name evidence="11" type="ORF">RFI_26664</name>
</gene>
<reference evidence="11 12" key="1">
    <citation type="journal article" date="2013" name="Curr. Biol.">
        <title>The Genome of the Foraminiferan Reticulomyxa filosa.</title>
        <authorList>
            <person name="Glockner G."/>
            <person name="Hulsmann N."/>
            <person name="Schleicher M."/>
            <person name="Noegel A.A."/>
            <person name="Eichinger L."/>
            <person name="Gallinger C."/>
            <person name="Pawlowski J."/>
            <person name="Sierra R."/>
            <person name="Euteneuer U."/>
            <person name="Pillet L."/>
            <person name="Moustafa A."/>
            <person name="Platzer M."/>
            <person name="Groth M."/>
            <person name="Szafranski K."/>
            <person name="Schliwa M."/>
        </authorList>
    </citation>
    <scope>NUCLEOTIDE SEQUENCE [LARGE SCALE GENOMIC DNA]</scope>
</reference>
<keyword evidence="6" id="KW-0496">Mitochondrion</keyword>
<dbReference type="Gene3D" id="1.50.40.10">
    <property type="entry name" value="Mitochondrial carrier domain"/>
    <property type="match status" value="1"/>
</dbReference>